<feature type="compositionally biased region" description="Acidic residues" evidence="5">
    <location>
        <begin position="309"/>
        <end position="320"/>
    </location>
</feature>
<evidence type="ECO:0000256" key="6">
    <source>
        <dbReference type="SAM" id="Phobius"/>
    </source>
</evidence>
<dbReference type="AlphaFoldDB" id="A0A3P8V4M6"/>
<feature type="compositionally biased region" description="Low complexity" evidence="5">
    <location>
        <begin position="346"/>
        <end position="366"/>
    </location>
</feature>
<dbReference type="Gene3D" id="1.20.1540.10">
    <property type="entry name" value="Rhomboid-like"/>
    <property type="match status" value="1"/>
</dbReference>
<keyword evidence="4 6" id="KW-0472">Membrane</keyword>
<proteinExistence type="predicted"/>
<feature type="transmembrane region" description="Helical" evidence="6">
    <location>
        <begin position="130"/>
        <end position="150"/>
    </location>
</feature>
<feature type="transmembrane region" description="Helical" evidence="6">
    <location>
        <begin position="99"/>
        <end position="124"/>
    </location>
</feature>
<evidence type="ECO:0000313" key="7">
    <source>
        <dbReference type="Ensembl" id="ENSCSEP00000009517.1"/>
    </source>
</evidence>
<evidence type="ECO:0000256" key="3">
    <source>
        <dbReference type="ARBA" id="ARBA00022989"/>
    </source>
</evidence>
<dbReference type="GeneTree" id="ENSGT00390000002470"/>
<dbReference type="STRING" id="244447.ENSCSEP00000009511"/>
<dbReference type="RefSeq" id="XP_008316974.1">
    <property type="nucleotide sequence ID" value="XM_008318752.3"/>
</dbReference>
<evidence type="ECO:0000313" key="8">
    <source>
        <dbReference type="Proteomes" id="UP000265120"/>
    </source>
</evidence>
<dbReference type="CTD" id="11070"/>
<dbReference type="OrthoDB" id="73612at2759"/>
<dbReference type="SMART" id="SM01160">
    <property type="entry name" value="DUF1751"/>
    <property type="match status" value="1"/>
</dbReference>
<sequence length="383" mass="41180">MNRYLPVARQHFLAALASTSVVVKSISAVVVLLYLLSWPVDTPYTLGVTPGFLFPPNFWVWTLVTHGVVEQHVWGVAANVGTVLACGRLLEPLWGALELLIFFAVVNVSAGILSGLSYLLTYVATFDLGFLFGVRVHGAAGFLGGVLVALKQTMGDTTVLRVPQVRLKAAPALVLLLLALLRLSGLLDSSAPLAAYSYGALSGWVYLRFYQRHSRGRGDMSDHFAFASFFPEALQPVVGLLAGLVHSALVKMKLCRKMVKRYDVGAPSSITISLPGTDPQDAERRRQLALKALNERLKRVEDQSAWPSMDDEEDDDEDEVRTDTQPLLSGGRDLSSMMRPAGGSMGVSASLSSMSQSSGASSAGGAQHPESSIISFEDAPSRS</sequence>
<dbReference type="GO" id="GO:0005794">
    <property type="term" value="C:Golgi apparatus"/>
    <property type="evidence" value="ECO:0007669"/>
    <property type="project" value="TreeGrafter"/>
</dbReference>
<dbReference type="OMA" id="EIHFWEV"/>
<dbReference type="PANTHER" id="PTHR13377">
    <property type="entry name" value="PLACENTAL PROTEIN 6"/>
    <property type="match status" value="1"/>
</dbReference>
<accession>A0A3P8V4M6</accession>
<dbReference type="Ensembl" id="ENSCSET00000009623.1">
    <property type="protein sequence ID" value="ENSCSEP00000009511.1"/>
    <property type="gene ID" value="ENSCSEG00000006106.1"/>
</dbReference>
<dbReference type="InterPro" id="IPR035952">
    <property type="entry name" value="Rhomboid-like_sf"/>
</dbReference>
<protein>
    <submittedName>
        <fullName evidence="7">Transmembrane protein 115</fullName>
    </submittedName>
</protein>
<reference evidence="7 8" key="1">
    <citation type="journal article" date="2014" name="Nat. Genet.">
        <title>Whole-genome sequence of a flatfish provides insights into ZW sex chromosome evolution and adaptation to a benthic lifestyle.</title>
        <authorList>
            <person name="Chen S."/>
            <person name="Zhang G."/>
            <person name="Shao C."/>
            <person name="Huang Q."/>
            <person name="Liu G."/>
            <person name="Zhang P."/>
            <person name="Song W."/>
            <person name="An N."/>
            <person name="Chalopin D."/>
            <person name="Volff J.N."/>
            <person name="Hong Y."/>
            <person name="Li Q."/>
            <person name="Sha Z."/>
            <person name="Zhou H."/>
            <person name="Xie M."/>
            <person name="Yu Q."/>
            <person name="Liu Y."/>
            <person name="Xiang H."/>
            <person name="Wang N."/>
            <person name="Wu K."/>
            <person name="Yang C."/>
            <person name="Zhou Q."/>
            <person name="Liao X."/>
            <person name="Yang L."/>
            <person name="Hu Q."/>
            <person name="Zhang J."/>
            <person name="Meng L."/>
            <person name="Jin L."/>
            <person name="Tian Y."/>
            <person name="Lian J."/>
            <person name="Yang J."/>
            <person name="Miao G."/>
            <person name="Liu S."/>
            <person name="Liang Z."/>
            <person name="Yan F."/>
            <person name="Li Y."/>
            <person name="Sun B."/>
            <person name="Zhang H."/>
            <person name="Zhang J."/>
            <person name="Zhu Y."/>
            <person name="Du M."/>
            <person name="Zhao Y."/>
            <person name="Schartl M."/>
            <person name="Tang Q."/>
            <person name="Wang J."/>
        </authorList>
    </citation>
    <scope>NUCLEOTIDE SEQUENCE</scope>
</reference>
<keyword evidence="8" id="KW-1185">Reference proteome</keyword>
<feature type="transmembrane region" description="Helical" evidence="6">
    <location>
        <begin position="12"/>
        <end position="38"/>
    </location>
</feature>
<evidence type="ECO:0000256" key="4">
    <source>
        <dbReference type="ARBA" id="ARBA00023136"/>
    </source>
</evidence>
<organism evidence="7 8">
    <name type="scientific">Cynoglossus semilaevis</name>
    <name type="common">Tongue sole</name>
    <dbReference type="NCBI Taxonomy" id="244447"/>
    <lineage>
        <taxon>Eukaryota</taxon>
        <taxon>Metazoa</taxon>
        <taxon>Chordata</taxon>
        <taxon>Craniata</taxon>
        <taxon>Vertebrata</taxon>
        <taxon>Euteleostomi</taxon>
        <taxon>Actinopterygii</taxon>
        <taxon>Neopterygii</taxon>
        <taxon>Teleostei</taxon>
        <taxon>Neoteleostei</taxon>
        <taxon>Acanthomorphata</taxon>
        <taxon>Carangaria</taxon>
        <taxon>Pleuronectiformes</taxon>
        <taxon>Pleuronectoidei</taxon>
        <taxon>Cynoglossidae</taxon>
        <taxon>Cynoglossinae</taxon>
        <taxon>Cynoglossus</taxon>
    </lineage>
</organism>
<keyword evidence="3 6" id="KW-1133">Transmembrane helix</keyword>
<evidence type="ECO:0000256" key="2">
    <source>
        <dbReference type="ARBA" id="ARBA00022692"/>
    </source>
</evidence>
<dbReference type="KEGG" id="csem:103385010"/>
<dbReference type="InterPro" id="IPR013861">
    <property type="entry name" value="TMEM115/Pdh1/Rbl19"/>
</dbReference>
<evidence type="ECO:0000256" key="5">
    <source>
        <dbReference type="SAM" id="MobiDB-lite"/>
    </source>
</evidence>
<dbReference type="GeneID" id="103385010"/>
<evidence type="ECO:0000256" key="1">
    <source>
        <dbReference type="ARBA" id="ARBA00004141"/>
    </source>
</evidence>
<dbReference type="GO" id="GO:0016020">
    <property type="term" value="C:membrane"/>
    <property type="evidence" value="ECO:0007669"/>
    <property type="project" value="UniProtKB-SubCell"/>
</dbReference>
<dbReference type="Pfam" id="PF08551">
    <property type="entry name" value="DUF1751"/>
    <property type="match status" value="1"/>
</dbReference>
<comment type="subcellular location">
    <subcellularLocation>
        <location evidence="1">Membrane</location>
        <topology evidence="1">Multi-pass membrane protein</topology>
    </subcellularLocation>
</comment>
<keyword evidence="2 6" id="KW-0812">Transmembrane</keyword>
<dbReference type="Ensembl" id="ENSCSET00000009629.1">
    <property type="protein sequence ID" value="ENSCSEP00000009517.1"/>
    <property type="gene ID" value="ENSCSEG00000006106.1"/>
</dbReference>
<dbReference type="SUPFAM" id="SSF144091">
    <property type="entry name" value="Rhomboid-like"/>
    <property type="match status" value="1"/>
</dbReference>
<dbReference type="PANTHER" id="PTHR13377:SF3">
    <property type="entry name" value="TRANSMEMBRANE PROTEIN 115"/>
    <property type="match status" value="1"/>
</dbReference>
<feature type="transmembrane region" description="Helical" evidence="6">
    <location>
        <begin position="193"/>
        <end position="210"/>
    </location>
</feature>
<dbReference type="Proteomes" id="UP000265120">
    <property type="component" value="Chromosome 10"/>
</dbReference>
<feature type="region of interest" description="Disordered" evidence="5">
    <location>
        <begin position="301"/>
        <end position="383"/>
    </location>
</feature>
<reference evidence="7" key="2">
    <citation type="submission" date="2025-05" db="UniProtKB">
        <authorList>
            <consortium name="Ensembl"/>
        </authorList>
    </citation>
    <scope>IDENTIFICATION</scope>
</reference>
<dbReference type="GO" id="GO:0006890">
    <property type="term" value="P:retrograde vesicle-mediated transport, Golgi to endoplasmic reticulum"/>
    <property type="evidence" value="ECO:0007669"/>
    <property type="project" value="InterPro"/>
</dbReference>
<name>A0A3P8V4M6_CYNSE</name>
<dbReference type="FunFam" id="1.20.1540.10:FF:000004">
    <property type="entry name" value="Transmembrane protein 115"/>
    <property type="match status" value="1"/>
</dbReference>